<dbReference type="EMBL" id="FNQK01000016">
    <property type="protein sequence ID" value="SEA51149.1"/>
    <property type="molecule type" value="Genomic_DNA"/>
</dbReference>
<dbReference type="RefSeq" id="WP_177165329.1">
    <property type="nucleotide sequence ID" value="NZ_FNQK01000016.1"/>
</dbReference>
<sequence length="144" mass="16356">MSRITNKPHLIFWLSIPLIMLSGFVSSTENLVINKYDTYYVFSLTDLNILISILFAIIGLGYWIMLKTNRKLSKWLNLAHIALTFGGILLIWVLSQLYRESIVEFDFNDNLTLAIYSITLIAVVGQIIFPINIISGLIKNKTSG</sequence>
<dbReference type="AlphaFoldDB" id="A0A1H4BSR2"/>
<gene>
    <name evidence="2" type="ORF">SAMN04487990_1167</name>
</gene>
<evidence type="ECO:0000313" key="2">
    <source>
        <dbReference type="EMBL" id="SEA51149.1"/>
    </source>
</evidence>
<organism evidence="2 3">
    <name type="scientific">Bizionia paragorgiae</name>
    <dbReference type="NCBI Taxonomy" id="283786"/>
    <lineage>
        <taxon>Bacteria</taxon>
        <taxon>Pseudomonadati</taxon>
        <taxon>Bacteroidota</taxon>
        <taxon>Flavobacteriia</taxon>
        <taxon>Flavobacteriales</taxon>
        <taxon>Flavobacteriaceae</taxon>
        <taxon>Bizionia</taxon>
    </lineage>
</organism>
<evidence type="ECO:0000313" key="3">
    <source>
        <dbReference type="Proteomes" id="UP000198846"/>
    </source>
</evidence>
<dbReference type="Gene3D" id="1.20.210.10">
    <property type="entry name" value="Cytochrome c oxidase-like, subunit I domain"/>
    <property type="match status" value="1"/>
</dbReference>
<feature type="transmembrane region" description="Helical" evidence="1">
    <location>
        <begin position="12"/>
        <end position="33"/>
    </location>
</feature>
<feature type="transmembrane region" description="Helical" evidence="1">
    <location>
        <begin position="39"/>
        <end position="63"/>
    </location>
</feature>
<dbReference type="STRING" id="283786.SAMN04487990_1167"/>
<reference evidence="2 3" key="1">
    <citation type="submission" date="2016-10" db="EMBL/GenBank/DDBJ databases">
        <authorList>
            <person name="de Groot N.N."/>
        </authorList>
    </citation>
    <scope>NUCLEOTIDE SEQUENCE [LARGE SCALE GENOMIC DNA]</scope>
    <source>
        <strain evidence="2 3">DSM 23842</strain>
    </source>
</reference>
<evidence type="ECO:0000256" key="1">
    <source>
        <dbReference type="SAM" id="Phobius"/>
    </source>
</evidence>
<keyword evidence="1" id="KW-0472">Membrane</keyword>
<dbReference type="Proteomes" id="UP000198846">
    <property type="component" value="Unassembled WGS sequence"/>
</dbReference>
<keyword evidence="3" id="KW-1185">Reference proteome</keyword>
<feature type="transmembrane region" description="Helical" evidence="1">
    <location>
        <begin position="114"/>
        <end position="138"/>
    </location>
</feature>
<keyword evidence="1" id="KW-1133">Transmembrane helix</keyword>
<keyword evidence="1" id="KW-0812">Transmembrane</keyword>
<proteinExistence type="predicted"/>
<dbReference type="InterPro" id="IPR036927">
    <property type="entry name" value="Cyt_c_oxase-like_su1_sf"/>
</dbReference>
<evidence type="ECO:0008006" key="4">
    <source>
        <dbReference type="Google" id="ProtNLM"/>
    </source>
</evidence>
<feature type="transmembrane region" description="Helical" evidence="1">
    <location>
        <begin position="75"/>
        <end position="94"/>
    </location>
</feature>
<protein>
    <recommendedName>
        <fullName evidence="4">Cytochrome C and Quinol oxidase polypeptide I</fullName>
    </recommendedName>
</protein>
<accession>A0A1H4BSR2</accession>
<name>A0A1H4BSR2_BIZPA</name>